<keyword evidence="10" id="KW-1185">Reference proteome</keyword>
<protein>
    <submittedName>
        <fullName evidence="9">Glycoside hydrolase family 2</fullName>
    </submittedName>
</protein>
<proteinExistence type="inferred from homology"/>
<evidence type="ECO:0000259" key="7">
    <source>
        <dbReference type="Pfam" id="PF02837"/>
    </source>
</evidence>
<dbReference type="Pfam" id="PF02836">
    <property type="entry name" value="Glyco_hydro_2_C"/>
    <property type="match status" value="1"/>
</dbReference>
<dbReference type="SUPFAM" id="SSF49785">
    <property type="entry name" value="Galactose-binding domain-like"/>
    <property type="match status" value="1"/>
</dbReference>
<feature type="domain" description="Glycoside hydrolase family 2 catalytic" evidence="6">
    <location>
        <begin position="296"/>
        <end position="600"/>
    </location>
</feature>
<dbReference type="InterPro" id="IPR036156">
    <property type="entry name" value="Beta-gal/glucu_dom_sf"/>
</dbReference>
<evidence type="ECO:0000256" key="2">
    <source>
        <dbReference type="ARBA" id="ARBA00022801"/>
    </source>
</evidence>
<dbReference type="InterPro" id="IPR006104">
    <property type="entry name" value="Glyco_hydro_2_N"/>
</dbReference>
<evidence type="ECO:0000256" key="3">
    <source>
        <dbReference type="ARBA" id="ARBA00023295"/>
    </source>
</evidence>
<keyword evidence="3" id="KW-0326">Glycosidase</keyword>
<dbReference type="EMBL" id="SAYW01000001">
    <property type="protein sequence ID" value="RWU10359.1"/>
    <property type="molecule type" value="Genomic_DNA"/>
</dbReference>
<organism evidence="9 10">
    <name type="scientific">Pedobacter chitinilyticus</name>
    <dbReference type="NCBI Taxonomy" id="2233776"/>
    <lineage>
        <taxon>Bacteria</taxon>
        <taxon>Pseudomonadati</taxon>
        <taxon>Bacteroidota</taxon>
        <taxon>Sphingobacteriia</taxon>
        <taxon>Sphingobacteriales</taxon>
        <taxon>Sphingobacteriaceae</taxon>
        <taxon>Pedobacter</taxon>
    </lineage>
</organism>
<dbReference type="RefSeq" id="WP_113645854.1">
    <property type="nucleotide sequence ID" value="NZ_QMHN01000001.1"/>
</dbReference>
<dbReference type="OrthoDB" id="9801077at2"/>
<dbReference type="PANTHER" id="PTHR42732:SF1">
    <property type="entry name" value="BETA-MANNOSIDASE"/>
    <property type="match status" value="1"/>
</dbReference>
<dbReference type="Proteomes" id="UP000284120">
    <property type="component" value="Unassembled WGS sequence"/>
</dbReference>
<feature type="signal peptide" evidence="4">
    <location>
        <begin position="1"/>
        <end position="18"/>
    </location>
</feature>
<dbReference type="Gene3D" id="2.60.120.260">
    <property type="entry name" value="Galactose-binding domain-like"/>
    <property type="match status" value="1"/>
</dbReference>
<keyword evidence="2 9" id="KW-0378">Hydrolase</keyword>
<dbReference type="InterPro" id="IPR006101">
    <property type="entry name" value="Glyco_hydro_2"/>
</dbReference>
<dbReference type="SUPFAM" id="SSF49303">
    <property type="entry name" value="beta-Galactosidase/glucuronidase domain"/>
    <property type="match status" value="1"/>
</dbReference>
<evidence type="ECO:0000313" key="9">
    <source>
        <dbReference type="EMBL" id="RWU10359.1"/>
    </source>
</evidence>
<dbReference type="Pfam" id="PF11721">
    <property type="entry name" value="Malectin"/>
    <property type="match status" value="1"/>
</dbReference>
<dbReference type="Pfam" id="PF02837">
    <property type="entry name" value="Glyco_hydro_2_N"/>
    <property type="match status" value="1"/>
</dbReference>
<dbReference type="InterPro" id="IPR017853">
    <property type="entry name" value="GH"/>
</dbReference>
<evidence type="ECO:0000313" key="10">
    <source>
        <dbReference type="Proteomes" id="UP000284120"/>
    </source>
</evidence>
<evidence type="ECO:0000256" key="1">
    <source>
        <dbReference type="ARBA" id="ARBA00007401"/>
    </source>
</evidence>
<dbReference type="SUPFAM" id="SSF51445">
    <property type="entry name" value="(Trans)glycosidases"/>
    <property type="match status" value="1"/>
</dbReference>
<keyword evidence="4" id="KW-0732">Signal</keyword>
<dbReference type="Pfam" id="PF00703">
    <property type="entry name" value="Glyco_hydro_2"/>
    <property type="match status" value="1"/>
</dbReference>
<dbReference type="Gene3D" id="2.60.40.10">
    <property type="entry name" value="Immunoglobulins"/>
    <property type="match status" value="2"/>
</dbReference>
<comment type="caution">
    <text evidence="9">The sequence shown here is derived from an EMBL/GenBank/DDBJ whole genome shotgun (WGS) entry which is preliminary data.</text>
</comment>
<gene>
    <name evidence="9" type="ORF">DPV69_03195</name>
</gene>
<dbReference type="InterPro" id="IPR008979">
    <property type="entry name" value="Galactose-bd-like_sf"/>
</dbReference>
<dbReference type="PRINTS" id="PR00132">
    <property type="entry name" value="GLHYDRLASE2"/>
</dbReference>
<dbReference type="InterPro" id="IPR051913">
    <property type="entry name" value="GH2_Domain-Containing"/>
</dbReference>
<sequence length="876" mass="98569">MKTKLTFLLLFSFLQVFSQSKINVKPRTAININQNWSFSKDPKAQGYALLKYTPVNIPHTWNAFDVLDDVPGYYRGAGYYKKKLQLQPSWKTKKIYLDFGGANQETEVYLNGKKIGQHIGGYTGFMVALNDLKFNGNDEIIVKVDNSYNEAIAPLTGDFTFFGGLYRNVSLVIVNDAHFAEEQYGTNGVYIHAENVSQQNATIQVKGNIADHTGKQLKVITTIIDAVANKVGESSIVGVNAFQLPQIQIKNPILWSPERPYLYKTITKLIDPTTNKVLDEIKINVGLRYFSFDAEKGFFLNGKQTKLIGASRHQDFAKMGNAVPSALQVKDVELLKEMGGNFLRVAHYPQDQAILDACDRLGILASVEIPIVNEITESEAFYNNCKAMQVEMIKQGYNHPSIIMWAYMNEVLLKMRYGNDPERKKTYLKNIENLAQQLEDLTRKMDPTRYTLMSNHGDVNGYTNAGLTKIPMVVGWNLYQGWYGGKSEDFGPNLDKIHAAMPDKPLMVTEYGADVDPRIHADLPVRFDKSLEYGMDYHQIYIKAIMQRPFIAGAAAWNLSDFSSETRSETMPGINNKGLLTLDRKPKNTYFLYKANFSPVPYIKIGDGSWTLRSDVKTKQNLSVISNLDSGTLTVNGKTYEKKAFKETLANWQIDLKLGKNTIIAKGYKNGKLFTDQSTIDFVLQPQAFLNGTHSFNILMGSQRQFIDDQQRIWLPSKAYEQNGWGHLGGEAFKIKNSGRMAYGSDKNILGTQNDPIYQTQQVGINGYQLTVPKGKYEITLHFAELMGNGIQTNLPYNLDSLIAEGKDVPPQRIFDAYLNGKLIIKALNLAAKYGVAQKVERKFECTVSDDKGIQITFKSVEGKPVLNALQVKKVK</sequence>
<dbReference type="InterPro" id="IPR021720">
    <property type="entry name" value="Malectin_dom"/>
</dbReference>
<dbReference type="GO" id="GO:0004553">
    <property type="term" value="F:hydrolase activity, hydrolyzing O-glycosyl compounds"/>
    <property type="evidence" value="ECO:0007669"/>
    <property type="project" value="InterPro"/>
</dbReference>
<name>A0A3S3PVI1_9SPHI</name>
<dbReference type="InterPro" id="IPR006102">
    <property type="entry name" value="Ig-like_GH2"/>
</dbReference>
<feature type="domain" description="Glycoside hydrolase family 2 immunoglobulin-like beta-sandwich" evidence="5">
    <location>
        <begin position="191"/>
        <end position="288"/>
    </location>
</feature>
<feature type="domain" description="Glycosyl hydrolases family 2 sugar binding" evidence="7">
    <location>
        <begin position="43"/>
        <end position="172"/>
    </location>
</feature>
<evidence type="ECO:0000259" key="5">
    <source>
        <dbReference type="Pfam" id="PF00703"/>
    </source>
</evidence>
<dbReference type="GO" id="GO:0005975">
    <property type="term" value="P:carbohydrate metabolic process"/>
    <property type="evidence" value="ECO:0007669"/>
    <property type="project" value="InterPro"/>
</dbReference>
<dbReference type="InterPro" id="IPR013783">
    <property type="entry name" value="Ig-like_fold"/>
</dbReference>
<feature type="chain" id="PRO_5018620928" evidence="4">
    <location>
        <begin position="19"/>
        <end position="876"/>
    </location>
</feature>
<dbReference type="Gene3D" id="3.20.20.80">
    <property type="entry name" value="Glycosidases"/>
    <property type="match status" value="1"/>
</dbReference>
<evidence type="ECO:0000259" key="6">
    <source>
        <dbReference type="Pfam" id="PF02836"/>
    </source>
</evidence>
<dbReference type="AlphaFoldDB" id="A0A3S3PVI1"/>
<evidence type="ECO:0000259" key="8">
    <source>
        <dbReference type="Pfam" id="PF11721"/>
    </source>
</evidence>
<evidence type="ECO:0000256" key="4">
    <source>
        <dbReference type="SAM" id="SignalP"/>
    </source>
</evidence>
<feature type="domain" description="Malectin" evidence="8">
    <location>
        <begin position="743"/>
        <end position="859"/>
    </location>
</feature>
<dbReference type="InterPro" id="IPR006103">
    <property type="entry name" value="Glyco_hydro_2_cat"/>
</dbReference>
<accession>A0A3S3PVI1</accession>
<reference evidence="9 10" key="1">
    <citation type="submission" date="2018-06" db="EMBL/GenBank/DDBJ databases">
        <title>Pedobacter endophyticus sp. nov., an endophytic bacterium isolated from a leaf of Triticum aestivum.</title>
        <authorList>
            <person name="Zhang L."/>
        </authorList>
    </citation>
    <scope>NUCLEOTIDE SEQUENCE [LARGE SCALE GENOMIC DNA]</scope>
    <source>
        <strain evidence="9 10">CM134L-2</strain>
    </source>
</reference>
<comment type="similarity">
    <text evidence="1">Belongs to the glycosyl hydrolase 2 family.</text>
</comment>
<dbReference type="Gene3D" id="2.60.120.430">
    <property type="entry name" value="Galactose-binding lectin"/>
    <property type="match status" value="1"/>
</dbReference>
<dbReference type="PANTHER" id="PTHR42732">
    <property type="entry name" value="BETA-GALACTOSIDASE"/>
    <property type="match status" value="1"/>
</dbReference>